<dbReference type="OrthoDB" id="195446at2759"/>
<evidence type="ECO:0000313" key="4">
    <source>
        <dbReference type="Proteomes" id="UP000800200"/>
    </source>
</evidence>
<keyword evidence="1" id="KW-0677">Repeat</keyword>
<evidence type="ECO:0000313" key="3">
    <source>
        <dbReference type="EMBL" id="KAF2175434.1"/>
    </source>
</evidence>
<sequence length="450" mass="51377">MDPITAIGFAANIVQIIDAVVKVVGYLNDVKDAPKDRARLARESTSLLAFLTDFRYKVEESSTDDPWFSSIRLLAAPGGPLEQFRDEMDELARKLKPQSGLRKFGKALVWTLDKNDINNIISRIERLKALVSISRQEDHFKLSLEIKSDLNDLRHGVLRDHGDLDELKQGVLRGQKERQNIITWISDLDFSAKQRDFFTGCEQGTGEWFLKSDIFEAWIGGDSGTLWCPGVPGAGKTIIMSLVVDYLERNLALDHVGIAYIYFNYKEQSEQTATNLIASLLQQLVRKDAFVSEEITSLFHRHMQQLTRPTIAEWSMLLESQIGRFSRVFILIDALDECSESTRDEFLYEMQQLQPFINLLITSRPISTIELELDGAARLGIHAADADIRRYLERRVKRERRLRRLLITDSALEETIVETIAENAKGMFLLAQLQMDSVAKKNSRRDIRKA</sequence>
<dbReference type="PANTHER" id="PTHR10039:SF15">
    <property type="entry name" value="NACHT DOMAIN-CONTAINING PROTEIN"/>
    <property type="match status" value="1"/>
</dbReference>
<organism evidence="3 4">
    <name type="scientific">Zopfia rhizophila CBS 207.26</name>
    <dbReference type="NCBI Taxonomy" id="1314779"/>
    <lineage>
        <taxon>Eukaryota</taxon>
        <taxon>Fungi</taxon>
        <taxon>Dikarya</taxon>
        <taxon>Ascomycota</taxon>
        <taxon>Pezizomycotina</taxon>
        <taxon>Dothideomycetes</taxon>
        <taxon>Dothideomycetes incertae sedis</taxon>
        <taxon>Zopfiaceae</taxon>
        <taxon>Zopfia</taxon>
    </lineage>
</organism>
<dbReference type="PANTHER" id="PTHR10039">
    <property type="entry name" value="AMELOGENIN"/>
    <property type="match status" value="1"/>
</dbReference>
<dbReference type="Proteomes" id="UP000800200">
    <property type="component" value="Unassembled WGS sequence"/>
</dbReference>
<feature type="domain" description="NACHT" evidence="2">
    <location>
        <begin position="224"/>
        <end position="365"/>
    </location>
</feature>
<dbReference type="InterPro" id="IPR007111">
    <property type="entry name" value="NACHT_NTPase"/>
</dbReference>
<dbReference type="PROSITE" id="PS50837">
    <property type="entry name" value="NACHT"/>
    <property type="match status" value="1"/>
</dbReference>
<evidence type="ECO:0000259" key="2">
    <source>
        <dbReference type="PROSITE" id="PS50837"/>
    </source>
</evidence>
<gene>
    <name evidence="3" type="ORF">K469DRAFT_647119</name>
</gene>
<protein>
    <recommendedName>
        <fullName evidence="2">NACHT domain-containing protein</fullName>
    </recommendedName>
</protein>
<dbReference type="Gene3D" id="3.40.50.300">
    <property type="entry name" value="P-loop containing nucleotide triphosphate hydrolases"/>
    <property type="match status" value="1"/>
</dbReference>
<dbReference type="InterPro" id="IPR027417">
    <property type="entry name" value="P-loop_NTPase"/>
</dbReference>
<dbReference type="InterPro" id="IPR056884">
    <property type="entry name" value="NPHP3-like_N"/>
</dbReference>
<feature type="non-terminal residue" evidence="3">
    <location>
        <position position="450"/>
    </location>
</feature>
<dbReference type="AlphaFoldDB" id="A0A6A6D7H0"/>
<evidence type="ECO:0000256" key="1">
    <source>
        <dbReference type="ARBA" id="ARBA00022737"/>
    </source>
</evidence>
<dbReference type="Pfam" id="PF24883">
    <property type="entry name" value="NPHP3_N"/>
    <property type="match status" value="1"/>
</dbReference>
<accession>A0A6A6D7H0</accession>
<name>A0A6A6D7H0_9PEZI</name>
<keyword evidence="4" id="KW-1185">Reference proteome</keyword>
<proteinExistence type="predicted"/>
<dbReference type="EMBL" id="ML994733">
    <property type="protein sequence ID" value="KAF2175434.1"/>
    <property type="molecule type" value="Genomic_DNA"/>
</dbReference>
<dbReference type="SUPFAM" id="SSF52540">
    <property type="entry name" value="P-loop containing nucleoside triphosphate hydrolases"/>
    <property type="match status" value="1"/>
</dbReference>
<reference evidence="3" key="1">
    <citation type="journal article" date="2020" name="Stud. Mycol.">
        <title>101 Dothideomycetes genomes: a test case for predicting lifestyles and emergence of pathogens.</title>
        <authorList>
            <person name="Haridas S."/>
            <person name="Albert R."/>
            <person name="Binder M."/>
            <person name="Bloem J."/>
            <person name="Labutti K."/>
            <person name="Salamov A."/>
            <person name="Andreopoulos B."/>
            <person name="Baker S."/>
            <person name="Barry K."/>
            <person name="Bills G."/>
            <person name="Bluhm B."/>
            <person name="Cannon C."/>
            <person name="Castanera R."/>
            <person name="Culley D."/>
            <person name="Daum C."/>
            <person name="Ezra D."/>
            <person name="Gonzalez J."/>
            <person name="Henrissat B."/>
            <person name="Kuo A."/>
            <person name="Liang C."/>
            <person name="Lipzen A."/>
            <person name="Lutzoni F."/>
            <person name="Magnuson J."/>
            <person name="Mondo S."/>
            <person name="Nolan M."/>
            <person name="Ohm R."/>
            <person name="Pangilinan J."/>
            <person name="Park H.-J."/>
            <person name="Ramirez L."/>
            <person name="Alfaro M."/>
            <person name="Sun H."/>
            <person name="Tritt A."/>
            <person name="Yoshinaga Y."/>
            <person name="Zwiers L.-H."/>
            <person name="Turgeon B."/>
            <person name="Goodwin S."/>
            <person name="Spatafora J."/>
            <person name="Crous P."/>
            <person name="Grigoriev I."/>
        </authorList>
    </citation>
    <scope>NUCLEOTIDE SEQUENCE</scope>
    <source>
        <strain evidence="3">CBS 207.26</strain>
    </source>
</reference>